<gene>
    <name evidence="1" type="ORF">MRATA1EN22A_LOCUS5430</name>
</gene>
<evidence type="ECO:0000313" key="1">
    <source>
        <dbReference type="EMBL" id="CAM9644743.1"/>
    </source>
</evidence>
<sequence>MSSGTHAPDQERIPARCRAQAPGLFLHVSSGHLLAWYPHLAGSQSSWLASLTASRLSPQPVLHVQFGHHPSCGLCCPTSSPPWVILPLSCFLATSPSPFWSACPARSPGQGRPGTLAHHCRLVLPQPAHTLCRIRRAGSPYPAARRRAGAGTLALTTPHQLPWKLATTADTLQPAGGLPLGTSVLPP</sequence>
<organism evidence="1 2">
    <name type="scientific">Rangifer tarandus platyrhynchus</name>
    <name type="common">Svalbard reindeer</name>
    <dbReference type="NCBI Taxonomy" id="3082113"/>
    <lineage>
        <taxon>Eukaryota</taxon>
        <taxon>Metazoa</taxon>
        <taxon>Chordata</taxon>
        <taxon>Craniata</taxon>
        <taxon>Vertebrata</taxon>
        <taxon>Euteleostomi</taxon>
        <taxon>Mammalia</taxon>
        <taxon>Eutheria</taxon>
        <taxon>Laurasiatheria</taxon>
        <taxon>Artiodactyla</taxon>
        <taxon>Ruminantia</taxon>
        <taxon>Pecora</taxon>
        <taxon>Cervidae</taxon>
        <taxon>Odocoileinae</taxon>
        <taxon>Rangifer</taxon>
    </lineage>
</organism>
<evidence type="ECO:0000313" key="2">
    <source>
        <dbReference type="Proteomes" id="UP001162501"/>
    </source>
</evidence>
<proteinExistence type="predicted"/>
<dbReference type="Proteomes" id="UP001162501">
    <property type="component" value="Chromosome 14"/>
</dbReference>
<name>A0AC59YFQ1_RANTA</name>
<reference evidence="1" key="2">
    <citation type="submission" date="2025-03" db="EMBL/GenBank/DDBJ databases">
        <authorList>
            <consortium name="ELIXIR-Norway"/>
            <consortium name="Elixir Norway"/>
        </authorList>
    </citation>
    <scope>NUCLEOTIDE SEQUENCE</scope>
</reference>
<reference evidence="1" key="1">
    <citation type="submission" date="2023-05" db="EMBL/GenBank/DDBJ databases">
        <authorList>
            <consortium name="ELIXIR-Norway"/>
        </authorList>
    </citation>
    <scope>NUCLEOTIDE SEQUENCE</scope>
</reference>
<accession>A0AC59YFQ1</accession>
<dbReference type="EMBL" id="OX596098">
    <property type="protein sequence ID" value="CAM9644743.1"/>
    <property type="molecule type" value="Genomic_DNA"/>
</dbReference>
<protein>
    <submittedName>
        <fullName evidence="1">Uncharacterized protein</fullName>
    </submittedName>
</protein>